<evidence type="ECO:0000313" key="3">
    <source>
        <dbReference type="Proteomes" id="UP001228049"/>
    </source>
</evidence>
<feature type="region of interest" description="Disordered" evidence="1">
    <location>
        <begin position="1"/>
        <end position="35"/>
    </location>
</feature>
<name>A0AAD9B740_DISEL</name>
<feature type="compositionally biased region" description="Polar residues" evidence="1">
    <location>
        <begin position="1"/>
        <end position="18"/>
    </location>
</feature>
<accession>A0AAD9B740</accession>
<evidence type="ECO:0000313" key="2">
    <source>
        <dbReference type="EMBL" id="KAK1877861.1"/>
    </source>
</evidence>
<protein>
    <submittedName>
        <fullName evidence="2">Uncharacterized protein</fullName>
    </submittedName>
</protein>
<dbReference type="Proteomes" id="UP001228049">
    <property type="component" value="Unassembled WGS sequence"/>
</dbReference>
<gene>
    <name evidence="2" type="ORF">KUDE01_003169</name>
</gene>
<dbReference type="AlphaFoldDB" id="A0AAD9B740"/>
<dbReference type="EMBL" id="JASDAP010000027">
    <property type="protein sequence ID" value="KAK1877861.1"/>
    <property type="molecule type" value="Genomic_DNA"/>
</dbReference>
<reference evidence="2" key="1">
    <citation type="submission" date="2023-04" db="EMBL/GenBank/DDBJ databases">
        <title>Chromosome-level genome of Chaenocephalus aceratus.</title>
        <authorList>
            <person name="Park H."/>
        </authorList>
    </citation>
    <scope>NUCLEOTIDE SEQUENCE</scope>
    <source>
        <strain evidence="2">DE</strain>
        <tissue evidence="2">Muscle</tissue>
    </source>
</reference>
<proteinExistence type="predicted"/>
<keyword evidence="3" id="KW-1185">Reference proteome</keyword>
<evidence type="ECO:0000256" key="1">
    <source>
        <dbReference type="SAM" id="MobiDB-lite"/>
    </source>
</evidence>
<comment type="caution">
    <text evidence="2">The sequence shown here is derived from an EMBL/GenBank/DDBJ whole genome shotgun (WGS) entry which is preliminary data.</text>
</comment>
<sequence length="111" mass="11858">MAASSTGTGPEENWQSLQAAMHDAATESFGTKRPPQEDWMAENAVVLEPLFAAKNKAHKVYKQRATRSSLTALNDAQPELQRTARSCAGTSSAMTSNRLQTLVTCGNCTGA</sequence>
<organism evidence="2 3">
    <name type="scientific">Dissostichus eleginoides</name>
    <name type="common">Patagonian toothfish</name>
    <name type="synonym">Dissostichus amissus</name>
    <dbReference type="NCBI Taxonomy" id="100907"/>
    <lineage>
        <taxon>Eukaryota</taxon>
        <taxon>Metazoa</taxon>
        <taxon>Chordata</taxon>
        <taxon>Craniata</taxon>
        <taxon>Vertebrata</taxon>
        <taxon>Euteleostomi</taxon>
        <taxon>Actinopterygii</taxon>
        <taxon>Neopterygii</taxon>
        <taxon>Teleostei</taxon>
        <taxon>Neoteleostei</taxon>
        <taxon>Acanthomorphata</taxon>
        <taxon>Eupercaria</taxon>
        <taxon>Perciformes</taxon>
        <taxon>Notothenioidei</taxon>
        <taxon>Nototheniidae</taxon>
        <taxon>Dissostichus</taxon>
    </lineage>
</organism>